<dbReference type="Gene3D" id="3.40.50.11030">
    <property type="entry name" value="Threonylcarbamoyl-AMP synthase, C-terminal domain"/>
    <property type="match status" value="1"/>
</dbReference>
<dbReference type="Pfam" id="PF01300">
    <property type="entry name" value="Sua5_yciO_yrdC"/>
    <property type="match status" value="1"/>
</dbReference>
<keyword evidence="17" id="KW-1185">Reference proteome</keyword>
<keyword evidence="6 13" id="KW-0808">Transferase</keyword>
<keyword evidence="5 13" id="KW-0963">Cytoplasm</keyword>
<dbReference type="InterPro" id="IPR050156">
    <property type="entry name" value="TC-AMP_synthase_SUA5"/>
</dbReference>
<evidence type="ECO:0000256" key="14">
    <source>
        <dbReference type="PIRSR" id="PIRSR004930-1"/>
    </source>
</evidence>
<dbReference type="NCBIfam" id="TIGR00057">
    <property type="entry name" value="L-threonylcarbamoyladenylate synthase"/>
    <property type="match status" value="1"/>
</dbReference>
<evidence type="ECO:0000256" key="4">
    <source>
        <dbReference type="ARBA" id="ARBA00015492"/>
    </source>
</evidence>
<feature type="binding site" evidence="14">
    <location>
        <position position="141"/>
    </location>
    <ligand>
        <name>ATP</name>
        <dbReference type="ChEBI" id="CHEBI:30616"/>
    </ligand>
</feature>
<comment type="function">
    <text evidence="13">Required for the formation of a threonylcarbamoyl group on adenosine at position 37 (t(6)A37) in tRNAs that read codons beginning with adenine.</text>
</comment>
<dbReference type="Proteomes" id="UP000321201">
    <property type="component" value="Unassembled WGS sequence"/>
</dbReference>
<dbReference type="AlphaFoldDB" id="A0A5C7F176"/>
<dbReference type="PANTHER" id="PTHR17490:SF16">
    <property type="entry name" value="THREONYLCARBAMOYL-AMP SYNTHASE"/>
    <property type="match status" value="1"/>
</dbReference>
<feature type="binding site" evidence="14">
    <location>
        <position position="48"/>
    </location>
    <ligand>
        <name>ATP</name>
        <dbReference type="ChEBI" id="CHEBI:30616"/>
    </ligand>
</feature>
<evidence type="ECO:0000256" key="2">
    <source>
        <dbReference type="ARBA" id="ARBA00007663"/>
    </source>
</evidence>
<feature type="binding site" evidence="14">
    <location>
        <position position="171"/>
    </location>
    <ligand>
        <name>L-threonine</name>
        <dbReference type="ChEBI" id="CHEBI:57926"/>
    </ligand>
</feature>
<dbReference type="InterPro" id="IPR006070">
    <property type="entry name" value="Sua5-like_dom"/>
</dbReference>
<dbReference type="GO" id="GO:0000049">
    <property type="term" value="F:tRNA binding"/>
    <property type="evidence" value="ECO:0007669"/>
    <property type="project" value="TreeGrafter"/>
</dbReference>
<comment type="caution">
    <text evidence="16">The sequence shown here is derived from an EMBL/GenBank/DDBJ whole genome shotgun (WGS) entry which is preliminary data.</text>
</comment>
<comment type="similarity">
    <text evidence="2 13">Belongs to the SUA5 family.</text>
</comment>
<feature type="binding site" evidence="14">
    <location>
        <position position="107"/>
    </location>
    <ligand>
        <name>ATP</name>
        <dbReference type="ChEBI" id="CHEBI:30616"/>
    </ligand>
</feature>
<evidence type="ECO:0000256" key="11">
    <source>
        <dbReference type="ARBA" id="ARBA00029774"/>
    </source>
</evidence>
<keyword evidence="10 13" id="KW-0067">ATP-binding</keyword>
<keyword evidence="8 13" id="KW-0548">Nucleotidyltransferase</keyword>
<evidence type="ECO:0000256" key="13">
    <source>
        <dbReference type="PIRNR" id="PIRNR004930"/>
    </source>
</evidence>
<dbReference type="FunFam" id="3.90.870.10:FF:000009">
    <property type="entry name" value="Threonylcarbamoyl-AMP synthase, putative"/>
    <property type="match status" value="1"/>
</dbReference>
<evidence type="ECO:0000256" key="8">
    <source>
        <dbReference type="ARBA" id="ARBA00022695"/>
    </source>
</evidence>
<dbReference type="SUPFAM" id="SSF55821">
    <property type="entry name" value="YrdC/RibB"/>
    <property type="match status" value="1"/>
</dbReference>
<feature type="binding site" evidence="14">
    <location>
        <position position="25"/>
    </location>
    <ligand>
        <name>L-threonine</name>
        <dbReference type="ChEBI" id="CHEBI:57926"/>
    </ligand>
</feature>
<dbReference type="Pfam" id="PF03481">
    <property type="entry name" value="Sua5_C"/>
    <property type="match status" value="1"/>
</dbReference>
<evidence type="ECO:0000313" key="16">
    <source>
        <dbReference type="EMBL" id="TXF13293.1"/>
    </source>
</evidence>
<dbReference type="GO" id="GO:0008033">
    <property type="term" value="P:tRNA processing"/>
    <property type="evidence" value="ECO:0007669"/>
    <property type="project" value="UniProtKB-KW"/>
</dbReference>
<evidence type="ECO:0000256" key="7">
    <source>
        <dbReference type="ARBA" id="ARBA00022694"/>
    </source>
</evidence>
<evidence type="ECO:0000256" key="9">
    <source>
        <dbReference type="ARBA" id="ARBA00022741"/>
    </source>
</evidence>
<dbReference type="PROSITE" id="PS51163">
    <property type="entry name" value="YRDC"/>
    <property type="match status" value="1"/>
</dbReference>
<keyword evidence="7 13" id="KW-0819">tRNA processing</keyword>
<dbReference type="PANTHER" id="PTHR17490">
    <property type="entry name" value="SUA5"/>
    <property type="match status" value="1"/>
</dbReference>
<comment type="catalytic activity">
    <reaction evidence="12 13">
        <text>L-threonine + hydrogencarbonate + ATP = L-threonylcarbamoyladenylate + diphosphate + H2O</text>
        <dbReference type="Rhea" id="RHEA:36407"/>
        <dbReference type="ChEBI" id="CHEBI:15377"/>
        <dbReference type="ChEBI" id="CHEBI:17544"/>
        <dbReference type="ChEBI" id="CHEBI:30616"/>
        <dbReference type="ChEBI" id="CHEBI:33019"/>
        <dbReference type="ChEBI" id="CHEBI:57926"/>
        <dbReference type="ChEBI" id="CHEBI:73682"/>
        <dbReference type="EC" id="2.7.7.87"/>
    </reaction>
</comment>
<dbReference type="InterPro" id="IPR038385">
    <property type="entry name" value="Sua5/YwlC_C"/>
</dbReference>
<dbReference type="OrthoDB" id="5288939at2"/>
<accession>A0A5C7F176</accession>
<dbReference type="PIRSF" id="PIRSF004930">
    <property type="entry name" value="Tln_factor_SUA5"/>
    <property type="match status" value="1"/>
</dbReference>
<dbReference type="EC" id="2.7.7.87" evidence="3 13"/>
<sequence>MLEREIAKAVAILRAGGLVAFPTETVYGLGADARNPGAVAKIFAAKGRPQTHPVIVHLAEAGQLEEWAWPVPESARRLAARFWPGPLTLILRRRPSVPDAVTGGQETVGLRVPAHPMAQRLLRAFGGGIAAPSANRFGRLSPTTAQHVEAELDGAVDLILDGGPCPVGIESTIADCSGERPTLLRPGHITRQALEEALGLPVEAADAGAPRAPGRLPAHYAPLTPLVLVDSAALVGLAARTPPERVAVLARSDPPPDAPHLVWVKAPEDPAGFARELYAHLRQLDRSGCSVILVEEPPPAPEWAAVLDRLTRAAAGSPPLAA</sequence>
<feature type="binding site" evidence="14">
    <location>
        <position position="185"/>
    </location>
    <ligand>
        <name>ATP</name>
        <dbReference type="ChEBI" id="CHEBI:30616"/>
    </ligand>
</feature>
<proteinExistence type="inferred from homology"/>
<dbReference type="InterPro" id="IPR017945">
    <property type="entry name" value="DHBP_synth_RibB-like_a/b_dom"/>
</dbReference>
<comment type="subcellular location">
    <subcellularLocation>
        <location evidence="1 13">Cytoplasm</location>
    </subcellularLocation>
</comment>
<feature type="binding site" evidence="14">
    <location>
        <position position="57"/>
    </location>
    <ligand>
        <name>L-threonine</name>
        <dbReference type="ChEBI" id="CHEBI:57926"/>
    </ligand>
</feature>
<feature type="domain" description="YrdC-like" evidence="15">
    <location>
        <begin position="3"/>
        <end position="189"/>
    </location>
</feature>
<evidence type="ECO:0000313" key="17">
    <source>
        <dbReference type="Proteomes" id="UP000321201"/>
    </source>
</evidence>
<dbReference type="EMBL" id="VPFL01000002">
    <property type="protein sequence ID" value="TXF13293.1"/>
    <property type="molecule type" value="Genomic_DNA"/>
</dbReference>
<dbReference type="InterPro" id="IPR005145">
    <property type="entry name" value="Sua5_C"/>
</dbReference>
<dbReference type="GO" id="GO:0005524">
    <property type="term" value="F:ATP binding"/>
    <property type="evidence" value="ECO:0007669"/>
    <property type="project" value="UniProtKB-UniRule"/>
</dbReference>
<feature type="binding site" evidence="14">
    <location>
        <position position="131"/>
    </location>
    <ligand>
        <name>L-threonine</name>
        <dbReference type="ChEBI" id="CHEBI:57926"/>
    </ligand>
</feature>
<dbReference type="InterPro" id="IPR010923">
    <property type="entry name" value="T(6)A37_SUA5"/>
</dbReference>
<reference evidence="16 17" key="1">
    <citation type="submission" date="2019-08" db="EMBL/GenBank/DDBJ databases">
        <title>Pelomicrobium methylotrophicum gen. nov., sp. nov. a moderately thermophilic, facultatively anaerobic, lithoautotrophic and methylotrophic bacterium isolated from a terrestrial mud volcano.</title>
        <authorList>
            <person name="Slobodkina G.B."/>
            <person name="Merkel A.Y."/>
            <person name="Slobodkin A.I."/>
        </authorList>
    </citation>
    <scope>NUCLEOTIDE SEQUENCE [LARGE SCALE GENOMIC DNA]</scope>
    <source>
        <strain evidence="16 17">SM250</strain>
    </source>
</reference>
<evidence type="ECO:0000256" key="1">
    <source>
        <dbReference type="ARBA" id="ARBA00004496"/>
    </source>
</evidence>
<organism evidence="16 17">
    <name type="scientific">Pelomicrobium methylotrophicum</name>
    <dbReference type="NCBI Taxonomy" id="2602750"/>
    <lineage>
        <taxon>Bacteria</taxon>
        <taxon>Pseudomonadati</taxon>
        <taxon>Pseudomonadota</taxon>
        <taxon>Hydrogenophilia</taxon>
        <taxon>Hydrogenophilia incertae sedis</taxon>
        <taxon>Pelomicrobium</taxon>
    </lineage>
</organism>
<name>A0A5C7F176_9PROT</name>
<evidence type="ECO:0000256" key="5">
    <source>
        <dbReference type="ARBA" id="ARBA00022490"/>
    </source>
</evidence>
<protein>
    <recommendedName>
        <fullName evidence="4 13">Threonylcarbamoyl-AMP synthase</fullName>
        <shortName evidence="13">TC-AMP synthase</shortName>
        <ecNumber evidence="3 13">2.7.7.87</ecNumber>
    </recommendedName>
    <alternativeName>
        <fullName evidence="11 13">L-threonylcarbamoyladenylate synthase</fullName>
    </alternativeName>
</protein>
<dbReference type="InParanoid" id="A0A5C7F176"/>
<feature type="binding site" evidence="14">
    <location>
        <position position="220"/>
    </location>
    <ligand>
        <name>ATP</name>
        <dbReference type="ChEBI" id="CHEBI:30616"/>
    </ligand>
</feature>
<dbReference type="GO" id="GO:0003725">
    <property type="term" value="F:double-stranded RNA binding"/>
    <property type="evidence" value="ECO:0007669"/>
    <property type="project" value="UniProtKB-UniRule"/>
</dbReference>
<evidence type="ECO:0000256" key="6">
    <source>
        <dbReference type="ARBA" id="ARBA00022679"/>
    </source>
</evidence>
<dbReference type="GO" id="GO:0006450">
    <property type="term" value="P:regulation of translational fidelity"/>
    <property type="evidence" value="ECO:0007669"/>
    <property type="project" value="TreeGrafter"/>
</dbReference>
<evidence type="ECO:0000256" key="12">
    <source>
        <dbReference type="ARBA" id="ARBA00048366"/>
    </source>
</evidence>
<feature type="binding site" evidence="14">
    <location>
        <position position="111"/>
    </location>
    <ligand>
        <name>L-threonine</name>
        <dbReference type="ChEBI" id="CHEBI:57926"/>
    </ligand>
</feature>
<evidence type="ECO:0000256" key="3">
    <source>
        <dbReference type="ARBA" id="ARBA00012584"/>
    </source>
</evidence>
<dbReference type="RefSeq" id="WP_147798467.1">
    <property type="nucleotide sequence ID" value="NZ_VPFL01000002.1"/>
</dbReference>
<evidence type="ECO:0000256" key="10">
    <source>
        <dbReference type="ARBA" id="ARBA00022840"/>
    </source>
</evidence>
<evidence type="ECO:0000259" key="15">
    <source>
        <dbReference type="PROSITE" id="PS51163"/>
    </source>
</evidence>
<dbReference type="GO" id="GO:0005737">
    <property type="term" value="C:cytoplasm"/>
    <property type="evidence" value="ECO:0007669"/>
    <property type="project" value="UniProtKB-SubCell"/>
</dbReference>
<dbReference type="Gene3D" id="3.90.870.10">
    <property type="entry name" value="DHBP synthase"/>
    <property type="match status" value="1"/>
</dbReference>
<gene>
    <name evidence="16" type="ORF">FR698_01780</name>
</gene>
<dbReference type="GO" id="GO:0061710">
    <property type="term" value="F:L-threonylcarbamoyladenylate synthase"/>
    <property type="evidence" value="ECO:0007669"/>
    <property type="project" value="UniProtKB-EC"/>
</dbReference>
<keyword evidence="9 13" id="KW-0547">Nucleotide-binding</keyword>
<feature type="binding site" evidence="14">
    <location>
        <position position="133"/>
    </location>
    <ligand>
        <name>ATP</name>
        <dbReference type="ChEBI" id="CHEBI:30616"/>
    </ligand>
</feature>